<dbReference type="PANTHER" id="PTHR30592">
    <property type="entry name" value="FORMATE DEHYDROGENASE"/>
    <property type="match status" value="1"/>
</dbReference>
<dbReference type="Gene3D" id="3.40.140.10">
    <property type="entry name" value="Cytidine Deaminase, domain 2"/>
    <property type="match status" value="1"/>
</dbReference>
<gene>
    <name evidence="3 4" type="primary">fdhD</name>
    <name evidence="4" type="ORF">FUA23_05925</name>
</gene>
<dbReference type="OrthoDB" id="9782042at2"/>
<organism evidence="4 5">
    <name type="scientific">Neolewinella aurantiaca</name>
    <dbReference type="NCBI Taxonomy" id="2602767"/>
    <lineage>
        <taxon>Bacteria</taxon>
        <taxon>Pseudomonadati</taxon>
        <taxon>Bacteroidota</taxon>
        <taxon>Saprospiria</taxon>
        <taxon>Saprospirales</taxon>
        <taxon>Lewinellaceae</taxon>
        <taxon>Neolewinella</taxon>
    </lineage>
</organism>
<dbReference type="RefSeq" id="WP_147929803.1">
    <property type="nucleotide sequence ID" value="NZ_VOXD01000006.1"/>
</dbReference>
<dbReference type="Proteomes" id="UP000321907">
    <property type="component" value="Unassembled WGS sequence"/>
</dbReference>
<comment type="caution">
    <text evidence="3">Lacks conserved residue(s) required for the propagation of feature annotation.</text>
</comment>
<protein>
    <recommendedName>
        <fullName evidence="3">Sulfur carrier protein FdhD</fullName>
    </recommendedName>
</protein>
<dbReference type="SUPFAM" id="SSF53927">
    <property type="entry name" value="Cytidine deaminase-like"/>
    <property type="match status" value="1"/>
</dbReference>
<dbReference type="PIRSF" id="PIRSF015626">
    <property type="entry name" value="FdhD"/>
    <property type="match status" value="1"/>
</dbReference>
<evidence type="ECO:0000256" key="3">
    <source>
        <dbReference type="HAMAP-Rule" id="MF_00187"/>
    </source>
</evidence>
<keyword evidence="1 3" id="KW-0963">Cytoplasm</keyword>
<dbReference type="GO" id="GO:0016783">
    <property type="term" value="F:sulfurtransferase activity"/>
    <property type="evidence" value="ECO:0007669"/>
    <property type="project" value="InterPro"/>
</dbReference>
<evidence type="ECO:0000256" key="1">
    <source>
        <dbReference type="ARBA" id="ARBA00022490"/>
    </source>
</evidence>
<sequence length="268" mass="28576">MSPNSGLHFRSIYRFRSGKGTHVEDVLAVEEPLDIRIGKRSVAITMRTPGRDVDLALGFLFSEGILEAGTRVQAKVSKSNVVTVSLPPEATVDWKRLERHSYTSSSCGVCGKTSLEQVYAAVPYGDTVSGARPIAPEIIQSLPAKLRAAQELFSQTGGIHAAGLFDPAGKLLHFAEDVGRHNALDKLVGHYFGQDLLPLDENILLLSGRASFELIQKAAMAGIGLVAAVGAPSSLAVSLGEELGLTVCGFTSERGFNCYCGEERFSGL</sequence>
<accession>A0A5C7FYC5</accession>
<comment type="subcellular location">
    <subcellularLocation>
        <location evidence="3">Cytoplasm</location>
    </subcellularLocation>
</comment>
<evidence type="ECO:0000256" key="2">
    <source>
        <dbReference type="ARBA" id="ARBA00023150"/>
    </source>
</evidence>
<dbReference type="HAMAP" id="MF_00187">
    <property type="entry name" value="FdhD"/>
    <property type="match status" value="1"/>
</dbReference>
<comment type="caution">
    <text evidence="4">The sequence shown here is derived from an EMBL/GenBank/DDBJ whole genome shotgun (WGS) entry which is preliminary data.</text>
</comment>
<dbReference type="GO" id="GO:0006777">
    <property type="term" value="P:Mo-molybdopterin cofactor biosynthetic process"/>
    <property type="evidence" value="ECO:0007669"/>
    <property type="project" value="UniProtKB-UniRule"/>
</dbReference>
<reference evidence="4 5" key="1">
    <citation type="submission" date="2019-08" db="EMBL/GenBank/DDBJ databases">
        <title>Lewinella sp. strain SSH13 Genome sequencing and assembly.</title>
        <authorList>
            <person name="Kim I."/>
        </authorList>
    </citation>
    <scope>NUCLEOTIDE SEQUENCE [LARGE SCALE GENOMIC DNA]</scope>
    <source>
        <strain evidence="4 5">SSH13</strain>
    </source>
</reference>
<evidence type="ECO:0000313" key="5">
    <source>
        <dbReference type="Proteomes" id="UP000321907"/>
    </source>
</evidence>
<keyword evidence="4" id="KW-0808">Transferase</keyword>
<dbReference type="NCBIfam" id="TIGR00129">
    <property type="entry name" value="fdhD_narQ"/>
    <property type="match status" value="1"/>
</dbReference>
<feature type="active site" description="Cysteine persulfide intermediate" evidence="3">
    <location>
        <position position="107"/>
    </location>
</feature>
<proteinExistence type="inferred from homology"/>
<dbReference type="InterPro" id="IPR016193">
    <property type="entry name" value="Cytidine_deaminase-like"/>
</dbReference>
<name>A0A5C7FYC5_9BACT</name>
<evidence type="ECO:0000313" key="4">
    <source>
        <dbReference type="EMBL" id="TXF90631.1"/>
    </source>
</evidence>
<keyword evidence="5" id="KW-1185">Reference proteome</keyword>
<dbReference type="AlphaFoldDB" id="A0A5C7FYC5"/>
<keyword evidence="2 3" id="KW-0501">Molybdenum cofactor biosynthesis</keyword>
<dbReference type="EMBL" id="VOXD01000006">
    <property type="protein sequence ID" value="TXF90631.1"/>
    <property type="molecule type" value="Genomic_DNA"/>
</dbReference>
<dbReference type="GO" id="GO:0097163">
    <property type="term" value="F:sulfur carrier activity"/>
    <property type="evidence" value="ECO:0007669"/>
    <property type="project" value="UniProtKB-UniRule"/>
</dbReference>
<dbReference type="PANTHER" id="PTHR30592:SF1">
    <property type="entry name" value="SULFUR CARRIER PROTEIN FDHD"/>
    <property type="match status" value="1"/>
</dbReference>
<dbReference type="GO" id="GO:0005737">
    <property type="term" value="C:cytoplasm"/>
    <property type="evidence" value="ECO:0007669"/>
    <property type="project" value="UniProtKB-SubCell"/>
</dbReference>
<comment type="similarity">
    <text evidence="3">Belongs to the FdhD family.</text>
</comment>
<dbReference type="InterPro" id="IPR003786">
    <property type="entry name" value="FdhD"/>
</dbReference>
<dbReference type="Pfam" id="PF02634">
    <property type="entry name" value="FdhD-NarQ"/>
    <property type="match status" value="1"/>
</dbReference>
<comment type="function">
    <text evidence="3">Required for formate dehydrogenase (FDH) activity. Acts as a sulfur carrier protein that transfers sulfur from IscS to the molybdenum cofactor prior to its insertion into FDH.</text>
</comment>
<dbReference type="Gene3D" id="3.10.20.10">
    <property type="match status" value="1"/>
</dbReference>